<comment type="catalytic activity">
    <reaction evidence="14">
        <text>2 Fe(II)-[cytochrome] + nitrate + 2 H(+) = 2 Fe(III)-[cytochrome] + nitrite + H2O</text>
        <dbReference type="Rhea" id="RHEA:12909"/>
        <dbReference type="Rhea" id="RHEA-COMP:11777"/>
        <dbReference type="Rhea" id="RHEA-COMP:11778"/>
        <dbReference type="ChEBI" id="CHEBI:15377"/>
        <dbReference type="ChEBI" id="CHEBI:15378"/>
        <dbReference type="ChEBI" id="CHEBI:16301"/>
        <dbReference type="ChEBI" id="CHEBI:17632"/>
        <dbReference type="ChEBI" id="CHEBI:29033"/>
        <dbReference type="ChEBI" id="CHEBI:29034"/>
        <dbReference type="EC" id="1.9.6.1"/>
    </reaction>
</comment>
<dbReference type="Gene3D" id="3.40.50.740">
    <property type="match status" value="1"/>
</dbReference>
<organism evidence="18 19">
    <name type="scientific">Chelatococcus caeni</name>
    <dbReference type="NCBI Taxonomy" id="1348468"/>
    <lineage>
        <taxon>Bacteria</taxon>
        <taxon>Pseudomonadati</taxon>
        <taxon>Pseudomonadota</taxon>
        <taxon>Alphaproteobacteria</taxon>
        <taxon>Hyphomicrobiales</taxon>
        <taxon>Chelatococcaceae</taxon>
        <taxon>Chelatococcus</taxon>
    </lineage>
</organism>
<comment type="cofactor">
    <cofactor evidence="2">
        <name>[4Fe-4S] cluster</name>
        <dbReference type="ChEBI" id="CHEBI:49883"/>
    </cofactor>
</comment>
<dbReference type="GO" id="GO:1990204">
    <property type="term" value="C:oxidoreductase complex"/>
    <property type="evidence" value="ECO:0007669"/>
    <property type="project" value="UniProtKB-ARBA"/>
</dbReference>
<dbReference type="SUPFAM" id="SSF53706">
    <property type="entry name" value="Formate dehydrogenase/DMSO reductase, domains 1-3"/>
    <property type="match status" value="1"/>
</dbReference>
<evidence type="ECO:0000256" key="14">
    <source>
        <dbReference type="ARBA" id="ARBA00052176"/>
    </source>
</evidence>
<keyword evidence="11" id="KW-0408">Iron</keyword>
<accession>A0A840BQ43</accession>
<dbReference type="InterPro" id="IPR006656">
    <property type="entry name" value="Mopterin_OxRdtase"/>
</dbReference>
<dbReference type="Pfam" id="PF00384">
    <property type="entry name" value="Molybdopterin"/>
    <property type="match status" value="1"/>
</dbReference>
<comment type="similarity">
    <text evidence="3">Belongs to the prokaryotic molybdopterin-containing oxidoreductase family. NasA/NapA/NarB subfamily.</text>
</comment>
<dbReference type="FunFam" id="2.40.40.20:FF:000005">
    <property type="entry name" value="Periplasmic nitrate reductase"/>
    <property type="match status" value="1"/>
</dbReference>
<evidence type="ECO:0000256" key="12">
    <source>
        <dbReference type="ARBA" id="ARBA00023014"/>
    </source>
</evidence>
<dbReference type="Pfam" id="PF04879">
    <property type="entry name" value="Molybdop_Fe4S4"/>
    <property type="match status" value="1"/>
</dbReference>
<keyword evidence="13" id="KW-0534">Nitrate assimilation</keyword>
<evidence type="ECO:0000256" key="7">
    <source>
        <dbReference type="ARBA" id="ARBA00022729"/>
    </source>
</evidence>
<dbReference type="SMART" id="SM00926">
    <property type="entry name" value="Molybdop_Fe4S4"/>
    <property type="match status" value="1"/>
</dbReference>
<evidence type="ECO:0000256" key="16">
    <source>
        <dbReference type="ARBA" id="ARBA00067026"/>
    </source>
</evidence>
<dbReference type="GO" id="GO:0051539">
    <property type="term" value="F:4 iron, 4 sulfur cluster binding"/>
    <property type="evidence" value="ECO:0007669"/>
    <property type="project" value="UniProtKB-KW"/>
</dbReference>
<dbReference type="InterPro" id="IPR006655">
    <property type="entry name" value="Mopterin_OxRdtase_prok_CS"/>
</dbReference>
<keyword evidence="10 18" id="KW-0560">Oxidoreductase</keyword>
<dbReference type="GO" id="GO:0050140">
    <property type="term" value="F:nitrate reductase (cytochrome) activity"/>
    <property type="evidence" value="ECO:0007669"/>
    <property type="project" value="UniProtKB-EC"/>
</dbReference>
<evidence type="ECO:0000256" key="6">
    <source>
        <dbReference type="ARBA" id="ARBA00022723"/>
    </source>
</evidence>
<evidence type="ECO:0000256" key="8">
    <source>
        <dbReference type="ARBA" id="ARBA00022764"/>
    </source>
</evidence>
<name>A0A840BQ43_9HYPH</name>
<evidence type="ECO:0000256" key="9">
    <source>
        <dbReference type="ARBA" id="ARBA00022982"/>
    </source>
</evidence>
<dbReference type="GO" id="GO:0043546">
    <property type="term" value="F:molybdopterin cofactor binding"/>
    <property type="evidence" value="ECO:0007669"/>
    <property type="project" value="InterPro"/>
</dbReference>
<dbReference type="InterPro" id="IPR027467">
    <property type="entry name" value="MopterinOxRdtase_cofactor_BS"/>
</dbReference>
<dbReference type="InterPro" id="IPR041957">
    <property type="entry name" value="CT_Nitrate-R-NapA-like"/>
</dbReference>
<dbReference type="GO" id="GO:0042128">
    <property type="term" value="P:nitrate assimilation"/>
    <property type="evidence" value="ECO:0007669"/>
    <property type="project" value="UniProtKB-KW"/>
</dbReference>
<comment type="caution">
    <text evidence="18">The sequence shown here is derived from an EMBL/GenBank/DDBJ whole genome shotgun (WGS) entry which is preliminary data.</text>
</comment>
<keyword evidence="19" id="KW-1185">Reference proteome</keyword>
<keyword evidence="5" id="KW-0500">Molybdenum</keyword>
<dbReference type="AlphaFoldDB" id="A0A840BQ43"/>
<reference evidence="18 19" key="1">
    <citation type="submission" date="2020-08" db="EMBL/GenBank/DDBJ databases">
        <title>Genomic Encyclopedia of Type Strains, Phase IV (KMG-IV): sequencing the most valuable type-strain genomes for metagenomic binning, comparative biology and taxonomic classification.</title>
        <authorList>
            <person name="Goeker M."/>
        </authorList>
    </citation>
    <scope>NUCLEOTIDE SEQUENCE [LARGE SCALE GENOMIC DNA]</scope>
    <source>
        <strain evidence="18 19">DSM 103737</strain>
    </source>
</reference>
<keyword evidence="7" id="KW-0732">Signal</keyword>
<dbReference type="Gene3D" id="2.20.25.90">
    <property type="entry name" value="ADC-like domains"/>
    <property type="match status" value="1"/>
</dbReference>
<evidence type="ECO:0000256" key="15">
    <source>
        <dbReference type="ARBA" id="ARBA00055000"/>
    </source>
</evidence>
<dbReference type="PANTHER" id="PTHR43105:SF9">
    <property type="entry name" value="NADPH-FE(3+) OXIDOREDUCTASE SUBUNIT ALPHA"/>
    <property type="match status" value="1"/>
</dbReference>
<keyword evidence="12" id="KW-0411">Iron-sulfur</keyword>
<keyword evidence="6" id="KW-0479">Metal-binding</keyword>
<dbReference type="InterPro" id="IPR007419">
    <property type="entry name" value="BFD-like_2Fe2S-bd_dom"/>
</dbReference>
<keyword evidence="9" id="KW-0813">Transport</keyword>
<dbReference type="PROSITE" id="PS00551">
    <property type="entry name" value="MOLYBDOPTERIN_PROK_1"/>
    <property type="match status" value="1"/>
</dbReference>
<dbReference type="EMBL" id="JACIEN010000001">
    <property type="protein sequence ID" value="MBB4015591.1"/>
    <property type="molecule type" value="Genomic_DNA"/>
</dbReference>
<dbReference type="SUPFAM" id="SSF50692">
    <property type="entry name" value="ADC-like"/>
    <property type="match status" value="1"/>
</dbReference>
<comment type="cofactor">
    <cofactor evidence="1">
        <name>Mo-bis(molybdopterin guanine dinucleotide)</name>
        <dbReference type="ChEBI" id="CHEBI:60539"/>
    </cofactor>
</comment>
<gene>
    <name evidence="18" type="ORF">GGR16_000597</name>
</gene>
<dbReference type="InterPro" id="IPR050123">
    <property type="entry name" value="Prok_molybdopt-oxidoreductase"/>
</dbReference>
<dbReference type="InterPro" id="IPR009010">
    <property type="entry name" value="Asp_de-COase-like_dom_sf"/>
</dbReference>
<dbReference type="InterPro" id="IPR041854">
    <property type="entry name" value="BFD-like_2Fe2S-bd_dom_sf"/>
</dbReference>
<evidence type="ECO:0000313" key="19">
    <source>
        <dbReference type="Proteomes" id="UP000577362"/>
    </source>
</evidence>
<dbReference type="GO" id="GO:0045333">
    <property type="term" value="P:cellular respiration"/>
    <property type="evidence" value="ECO:0007669"/>
    <property type="project" value="UniProtKB-ARBA"/>
</dbReference>
<proteinExistence type="inferred from homology"/>
<keyword evidence="4" id="KW-0004">4Fe-4S</keyword>
<dbReference type="GO" id="GO:0016020">
    <property type="term" value="C:membrane"/>
    <property type="evidence" value="ECO:0007669"/>
    <property type="project" value="TreeGrafter"/>
</dbReference>
<dbReference type="InterPro" id="IPR006657">
    <property type="entry name" value="MoPterin_dinucl-bd_dom"/>
</dbReference>
<dbReference type="Pfam" id="PF01568">
    <property type="entry name" value="Molydop_binding"/>
    <property type="match status" value="1"/>
</dbReference>
<dbReference type="InterPro" id="IPR006963">
    <property type="entry name" value="Mopterin_OxRdtase_4Fe-4S_dom"/>
</dbReference>
<evidence type="ECO:0000256" key="4">
    <source>
        <dbReference type="ARBA" id="ARBA00022485"/>
    </source>
</evidence>
<dbReference type="Proteomes" id="UP000577362">
    <property type="component" value="Unassembled WGS sequence"/>
</dbReference>
<dbReference type="EC" id="1.9.6.1" evidence="16"/>
<dbReference type="CDD" id="cd02754">
    <property type="entry name" value="MopB_Nitrate-R-NapA-like"/>
    <property type="match status" value="1"/>
</dbReference>
<dbReference type="Pfam" id="PF04324">
    <property type="entry name" value="Fer2_BFD"/>
    <property type="match status" value="1"/>
</dbReference>
<evidence type="ECO:0000256" key="11">
    <source>
        <dbReference type="ARBA" id="ARBA00023004"/>
    </source>
</evidence>
<dbReference type="CDD" id="cd02791">
    <property type="entry name" value="MopB_CT_Nitrate-R-NapA-like"/>
    <property type="match status" value="1"/>
</dbReference>
<evidence type="ECO:0000256" key="1">
    <source>
        <dbReference type="ARBA" id="ARBA00001942"/>
    </source>
</evidence>
<dbReference type="RefSeq" id="WP_183315671.1">
    <property type="nucleotide sequence ID" value="NZ_JACIEN010000001.1"/>
</dbReference>
<dbReference type="PROSITE" id="PS00932">
    <property type="entry name" value="MOLYBDOPTERIN_PROK_3"/>
    <property type="match status" value="1"/>
</dbReference>
<evidence type="ECO:0000313" key="18">
    <source>
        <dbReference type="EMBL" id="MBB4015591.1"/>
    </source>
</evidence>
<evidence type="ECO:0000259" key="17">
    <source>
        <dbReference type="PROSITE" id="PS51669"/>
    </source>
</evidence>
<protein>
    <recommendedName>
        <fullName evidence="16">nitrate reductase (cytochrome)</fullName>
        <ecNumber evidence="16">1.9.6.1</ecNumber>
    </recommendedName>
</protein>
<evidence type="ECO:0000256" key="10">
    <source>
        <dbReference type="ARBA" id="ARBA00023002"/>
    </source>
</evidence>
<dbReference type="PROSITE" id="PS51669">
    <property type="entry name" value="4FE4S_MOW_BIS_MGD"/>
    <property type="match status" value="1"/>
</dbReference>
<evidence type="ECO:0000256" key="13">
    <source>
        <dbReference type="ARBA" id="ARBA00023063"/>
    </source>
</evidence>
<dbReference type="Gene3D" id="1.10.10.1100">
    <property type="entry name" value="BFD-like [2Fe-2S]-binding domain"/>
    <property type="match status" value="1"/>
</dbReference>
<dbReference type="Gene3D" id="3.40.228.10">
    <property type="entry name" value="Dimethylsulfoxide Reductase, domain 2"/>
    <property type="match status" value="1"/>
</dbReference>
<sequence>MEETAPTITKTTCPYCGVGCGVLATVAADGSVAVRGDPDHPANFGRLCSKGSALAETIDLDGRLLHPEIDGRRAGWDEALDRVAETFSRTIAEHGPGSVAFYVSGQLLNEDYYVANKLMKGFIGTANIDTNSRLCMASSVAGHRRAFGADTVPGSYRDLELADLVVLVGSNLAWCHPVLYQRLAAAKAERPEMKVIVVDPRRTMTADIADQHLAIAPDGDVALFNGLLAHLAEAGALDENYIAEHTTGFAEALAAAWRLDMDGTAAETGLDRASIAEFYRLFATTEKVVTVYSQGVNQSSVGTDKVSAIINCHLATGRIGRPGMGPFSVTGQPNAMGGREVGGLANMLAAHMDIDNAAHRERVQRFWGSPVIASAQGLKAVDMFRAVADGRIKALWIMATNPVDSMPDGDMVETAIRACPFVVVSDVLGATDTVRHAHVKLPAAAWGEKDGTVTNSERRMSRQRPFLPLPGEAKPDWWIVTEVARRMGFAEAFPYASPAEIFAEHAALSAFENDGTRDFDIGTHAGIDAAGFDALAPFQWPARRAGETSADDIRFFAEGGFFTPDRKARLVPVTTTAPARVGEGFPLVLNTGRVRDQWHTMTRTGKSRRLSQHLAEPFVEIHPADAAKYGIADADLVRVTSARGAVVVRALLTSRQREGSVFVPMHWTDQFAADGRVDRLVPPLTDPTSGQPALKHVAVRIARFAAAAYGFAVLTEKPERIAADYWAIARCAGGWRVELAFAASVADWPGVADAILPAAAGTETLSFQDAVAARRRFARFSGERLLGALYLAAEPVAVPRDWAVEQLSQAHADRRARLAILAGRPGKGGEDKGAIVCSCFGVGARQIAGAVVAGCHTVEAVGEALRAGTNCGSCRAEIRSIIHAHRLQAAE</sequence>
<feature type="domain" description="4Fe-4S Mo/W bis-MGD-type" evidence="17">
    <location>
        <begin position="6"/>
        <end position="62"/>
    </location>
</feature>
<dbReference type="Gene3D" id="2.40.40.20">
    <property type="match status" value="1"/>
</dbReference>
<keyword evidence="9" id="KW-0249">Electron transport</keyword>
<evidence type="ECO:0000256" key="2">
    <source>
        <dbReference type="ARBA" id="ARBA00001966"/>
    </source>
</evidence>
<dbReference type="GO" id="GO:0046872">
    <property type="term" value="F:metal ion binding"/>
    <property type="evidence" value="ECO:0007669"/>
    <property type="project" value="UniProtKB-KW"/>
</dbReference>
<evidence type="ECO:0000256" key="3">
    <source>
        <dbReference type="ARBA" id="ARBA00008747"/>
    </source>
</evidence>
<evidence type="ECO:0000256" key="5">
    <source>
        <dbReference type="ARBA" id="ARBA00022505"/>
    </source>
</evidence>
<dbReference type="PANTHER" id="PTHR43105">
    <property type="entry name" value="RESPIRATORY NITRATE REDUCTASE"/>
    <property type="match status" value="1"/>
</dbReference>
<comment type="function">
    <text evidence="15">Catalytic subunit of the periplasmic nitrate reductase complex NapAB. Receives electrons from NapB and catalyzes the reduction of nitrate to nitrite.</text>
</comment>
<keyword evidence="8" id="KW-0574">Periplasm</keyword>